<dbReference type="CDD" id="cd05013">
    <property type="entry name" value="SIS_RpiR"/>
    <property type="match status" value="1"/>
</dbReference>
<dbReference type="InterPro" id="IPR001347">
    <property type="entry name" value="SIS_dom"/>
</dbReference>
<dbReference type="RefSeq" id="WP_125696341.1">
    <property type="nucleotide sequence ID" value="NZ_JBHTOG010000022.1"/>
</dbReference>
<keyword evidence="3" id="KW-0804">Transcription</keyword>
<reference evidence="8" key="1">
    <citation type="journal article" date="2019" name="Int. J. Syst. Evol. Microbiol.">
        <title>The Global Catalogue of Microorganisms (GCM) 10K type strain sequencing project: providing services to taxonomists for standard genome sequencing and annotation.</title>
        <authorList>
            <consortium name="The Broad Institute Genomics Platform"/>
            <consortium name="The Broad Institute Genome Sequencing Center for Infectious Disease"/>
            <person name="Wu L."/>
            <person name="Ma J."/>
        </authorList>
    </citation>
    <scope>NUCLEOTIDE SEQUENCE [LARGE SCALE GENOMIC DNA]</scope>
    <source>
        <strain evidence="8">CCM 8947</strain>
    </source>
</reference>
<proteinExistence type="predicted"/>
<dbReference type="SUPFAM" id="SSF46689">
    <property type="entry name" value="Homeodomain-like"/>
    <property type="match status" value="1"/>
</dbReference>
<dbReference type="PANTHER" id="PTHR30514:SF10">
    <property type="entry name" value="MURR_RPIR FAMILY TRANSCRIPTIONAL REGULATOR"/>
    <property type="match status" value="1"/>
</dbReference>
<name>A0ABW4CQ81_9LACO</name>
<feature type="coiled-coil region" evidence="4">
    <location>
        <begin position="263"/>
        <end position="290"/>
    </location>
</feature>
<accession>A0ABW4CQ81</accession>
<comment type="caution">
    <text evidence="7">The sequence shown here is derived from an EMBL/GenBank/DDBJ whole genome shotgun (WGS) entry which is preliminary data.</text>
</comment>
<dbReference type="SUPFAM" id="SSF53697">
    <property type="entry name" value="SIS domain"/>
    <property type="match status" value="1"/>
</dbReference>
<feature type="domain" description="HTH rpiR-type" evidence="5">
    <location>
        <begin position="1"/>
        <end position="77"/>
    </location>
</feature>
<evidence type="ECO:0000256" key="4">
    <source>
        <dbReference type="SAM" id="Coils"/>
    </source>
</evidence>
<dbReference type="Gene3D" id="1.10.10.10">
    <property type="entry name" value="Winged helix-like DNA-binding domain superfamily/Winged helix DNA-binding domain"/>
    <property type="match status" value="1"/>
</dbReference>
<dbReference type="PROSITE" id="PS51464">
    <property type="entry name" value="SIS"/>
    <property type="match status" value="1"/>
</dbReference>
<evidence type="ECO:0000259" key="5">
    <source>
        <dbReference type="PROSITE" id="PS51071"/>
    </source>
</evidence>
<dbReference type="Gene3D" id="3.40.50.10490">
    <property type="entry name" value="Glucose-6-phosphate isomerase like protein, domain 1"/>
    <property type="match status" value="1"/>
</dbReference>
<evidence type="ECO:0000313" key="7">
    <source>
        <dbReference type="EMBL" id="MFD1432111.1"/>
    </source>
</evidence>
<sequence length="292" mass="31825">MTVQGNIESAKAHLSSAEMRVAAYILAHPDDVISMSVHALAEAAETSPATISRLARSLNFPGYRELKLQLSSDQSRALAAQTDDQIYPNEPIDSIKFKLLTNAKNSLEETVDQMQEAPLQDAVAALKNASQVVCFGVGASYLAALDISQKWARLGIPTLASSDVHELLPLTSGEMATKKVFWVVSNSGETPEAVLVASLAKENGATVITMSRVGQNSLTKAGSIALQTSQPREGAIRFAATQSLHAQFMMVDIVYYSYVSQNYEQASRLVRDSREQLDDYKQQLHHVLKKND</sequence>
<dbReference type="EMBL" id="JBHTOG010000022">
    <property type="protein sequence ID" value="MFD1432111.1"/>
    <property type="molecule type" value="Genomic_DNA"/>
</dbReference>
<dbReference type="InterPro" id="IPR035472">
    <property type="entry name" value="RpiR-like_SIS"/>
</dbReference>
<dbReference type="InterPro" id="IPR000281">
    <property type="entry name" value="HTH_RpiR"/>
</dbReference>
<dbReference type="InterPro" id="IPR009057">
    <property type="entry name" value="Homeodomain-like_sf"/>
</dbReference>
<evidence type="ECO:0000259" key="6">
    <source>
        <dbReference type="PROSITE" id="PS51464"/>
    </source>
</evidence>
<dbReference type="InterPro" id="IPR036388">
    <property type="entry name" value="WH-like_DNA-bd_sf"/>
</dbReference>
<dbReference type="Proteomes" id="UP001597192">
    <property type="component" value="Unassembled WGS sequence"/>
</dbReference>
<organism evidence="7 8">
    <name type="scientific">Lacticaseibacillus yichunensis</name>
    <dbReference type="NCBI Taxonomy" id="2486015"/>
    <lineage>
        <taxon>Bacteria</taxon>
        <taxon>Bacillati</taxon>
        <taxon>Bacillota</taxon>
        <taxon>Bacilli</taxon>
        <taxon>Lactobacillales</taxon>
        <taxon>Lactobacillaceae</taxon>
        <taxon>Lacticaseibacillus</taxon>
    </lineage>
</organism>
<keyword evidence="1" id="KW-0805">Transcription regulation</keyword>
<evidence type="ECO:0000313" key="8">
    <source>
        <dbReference type="Proteomes" id="UP001597192"/>
    </source>
</evidence>
<evidence type="ECO:0000256" key="1">
    <source>
        <dbReference type="ARBA" id="ARBA00023015"/>
    </source>
</evidence>
<dbReference type="Pfam" id="PF01380">
    <property type="entry name" value="SIS"/>
    <property type="match status" value="1"/>
</dbReference>
<dbReference type="PROSITE" id="PS51071">
    <property type="entry name" value="HTH_RPIR"/>
    <property type="match status" value="1"/>
</dbReference>
<feature type="domain" description="SIS" evidence="6">
    <location>
        <begin position="122"/>
        <end position="264"/>
    </location>
</feature>
<keyword evidence="4" id="KW-0175">Coiled coil</keyword>
<protein>
    <submittedName>
        <fullName evidence="7">MurR/RpiR family transcriptional regulator</fullName>
    </submittedName>
</protein>
<dbReference type="PANTHER" id="PTHR30514">
    <property type="entry name" value="GLUCOKINASE"/>
    <property type="match status" value="1"/>
</dbReference>
<dbReference type="InterPro" id="IPR047640">
    <property type="entry name" value="RpiR-like"/>
</dbReference>
<dbReference type="InterPro" id="IPR046348">
    <property type="entry name" value="SIS_dom_sf"/>
</dbReference>
<evidence type="ECO:0000256" key="2">
    <source>
        <dbReference type="ARBA" id="ARBA00023125"/>
    </source>
</evidence>
<evidence type="ECO:0000256" key="3">
    <source>
        <dbReference type="ARBA" id="ARBA00023163"/>
    </source>
</evidence>
<keyword evidence="2" id="KW-0238">DNA-binding</keyword>
<keyword evidence="8" id="KW-1185">Reference proteome</keyword>
<dbReference type="Pfam" id="PF01418">
    <property type="entry name" value="HTH_6"/>
    <property type="match status" value="1"/>
</dbReference>
<gene>
    <name evidence="7" type="ORF">ACFQ47_05370</name>
</gene>